<keyword evidence="3" id="KW-1185">Reference proteome</keyword>
<proteinExistence type="predicted"/>
<evidence type="ECO:0000313" key="2">
    <source>
        <dbReference type="EMBL" id="ERM97546.1"/>
    </source>
</evidence>
<evidence type="ECO:0000256" key="1">
    <source>
        <dbReference type="SAM" id="MobiDB-lite"/>
    </source>
</evidence>
<organism evidence="2 3">
    <name type="scientific">Amborella trichopoda</name>
    <dbReference type="NCBI Taxonomy" id="13333"/>
    <lineage>
        <taxon>Eukaryota</taxon>
        <taxon>Viridiplantae</taxon>
        <taxon>Streptophyta</taxon>
        <taxon>Embryophyta</taxon>
        <taxon>Tracheophyta</taxon>
        <taxon>Spermatophyta</taxon>
        <taxon>Magnoliopsida</taxon>
        <taxon>Amborellales</taxon>
        <taxon>Amborellaceae</taxon>
        <taxon>Amborella</taxon>
    </lineage>
</organism>
<dbReference type="EMBL" id="KI396091">
    <property type="protein sequence ID" value="ERM97546.1"/>
    <property type="molecule type" value="Genomic_DNA"/>
</dbReference>
<name>U5CV18_AMBTC</name>
<dbReference type="AlphaFoldDB" id="U5CV18"/>
<feature type="non-terminal residue" evidence="2">
    <location>
        <position position="92"/>
    </location>
</feature>
<accession>U5CV18</accession>
<feature type="non-terminal residue" evidence="2">
    <location>
        <position position="1"/>
    </location>
</feature>
<gene>
    <name evidence="2" type="ORF">AMTR_s03938p00001570</name>
</gene>
<protein>
    <submittedName>
        <fullName evidence="2">Uncharacterized protein</fullName>
    </submittedName>
</protein>
<reference evidence="3" key="1">
    <citation type="journal article" date="2013" name="Science">
        <title>The Amborella genome and the evolution of flowering plants.</title>
        <authorList>
            <consortium name="Amborella Genome Project"/>
        </authorList>
    </citation>
    <scope>NUCLEOTIDE SEQUENCE [LARGE SCALE GENOMIC DNA]</scope>
</reference>
<dbReference type="HOGENOM" id="CLU_2419462_0_0_1"/>
<evidence type="ECO:0000313" key="3">
    <source>
        <dbReference type="Proteomes" id="UP000017836"/>
    </source>
</evidence>
<dbReference type="Gramene" id="ERM97546">
    <property type="protein sequence ID" value="ERM97546"/>
    <property type="gene ID" value="AMTR_s03938p00001570"/>
</dbReference>
<dbReference type="Proteomes" id="UP000017836">
    <property type="component" value="Unassembled WGS sequence"/>
</dbReference>
<sequence length="92" mass="11026">SEASQGSSEPEAKRVRVAFGVLFSSRRKRETGWGGHTRVRWSDRWLFLSQREAERDREDERPLGFLSEQEKERDREQEAERENERPLGFFER</sequence>
<feature type="region of interest" description="Disordered" evidence="1">
    <location>
        <begin position="52"/>
        <end position="92"/>
    </location>
</feature>